<evidence type="ECO:0000256" key="1">
    <source>
        <dbReference type="SAM" id="MobiDB-lite"/>
    </source>
</evidence>
<protein>
    <submittedName>
        <fullName evidence="3">Uncharacterized protein</fullName>
    </submittedName>
</protein>
<keyword evidence="4" id="KW-1185">Reference proteome</keyword>
<organism evidence="3 4">
    <name type="scientific">Saguinus oedipus</name>
    <name type="common">Cotton-top tamarin</name>
    <name type="synonym">Oedipomidas oedipus</name>
    <dbReference type="NCBI Taxonomy" id="9490"/>
    <lineage>
        <taxon>Eukaryota</taxon>
        <taxon>Metazoa</taxon>
        <taxon>Chordata</taxon>
        <taxon>Craniata</taxon>
        <taxon>Vertebrata</taxon>
        <taxon>Euteleostomi</taxon>
        <taxon>Mammalia</taxon>
        <taxon>Eutheria</taxon>
        <taxon>Euarchontoglires</taxon>
        <taxon>Primates</taxon>
        <taxon>Haplorrhini</taxon>
        <taxon>Platyrrhini</taxon>
        <taxon>Cebidae</taxon>
        <taxon>Callitrichinae</taxon>
        <taxon>Saguinus</taxon>
    </lineage>
</organism>
<evidence type="ECO:0000313" key="3">
    <source>
        <dbReference type="EMBL" id="KAK2120442.1"/>
    </source>
</evidence>
<proteinExistence type="predicted"/>
<name>A0ABQ9WJH2_SAGOE</name>
<comment type="caution">
    <text evidence="3">The sequence shown here is derived from an EMBL/GenBank/DDBJ whole genome shotgun (WGS) entry which is preliminary data.</text>
</comment>
<accession>A0ABQ9WJH2</accession>
<evidence type="ECO:0000256" key="2">
    <source>
        <dbReference type="SAM" id="SignalP"/>
    </source>
</evidence>
<feature type="chain" id="PRO_5045552958" evidence="2">
    <location>
        <begin position="25"/>
        <end position="114"/>
    </location>
</feature>
<gene>
    <name evidence="3" type="ORF">P7K49_001828</name>
</gene>
<sequence>MLQAGWLRGDAVLALLLATRVVAAFEPITVGIAIGAASAITGYLTYNDIYCRFAECCREERPLNASAAGRRCWGRRGTGARPLDGGGGGPGNRSTVRALEAAPSQTASRSWASA</sequence>
<feature type="signal peptide" evidence="2">
    <location>
        <begin position="1"/>
        <end position="24"/>
    </location>
</feature>
<reference evidence="3 4" key="1">
    <citation type="submission" date="2023-05" db="EMBL/GenBank/DDBJ databases">
        <title>B98-5 Cell Line De Novo Hybrid Assembly: An Optical Mapping Approach.</title>
        <authorList>
            <person name="Kananen K."/>
            <person name="Auerbach J.A."/>
            <person name="Kautto E."/>
            <person name="Blachly J.S."/>
        </authorList>
    </citation>
    <scope>NUCLEOTIDE SEQUENCE [LARGE SCALE GENOMIC DNA]</scope>
    <source>
        <strain evidence="3">B95-8</strain>
        <tissue evidence="3">Cell line</tissue>
    </source>
</reference>
<feature type="region of interest" description="Disordered" evidence="1">
    <location>
        <begin position="75"/>
        <end position="114"/>
    </location>
</feature>
<feature type="compositionally biased region" description="Polar residues" evidence="1">
    <location>
        <begin position="103"/>
        <end position="114"/>
    </location>
</feature>
<evidence type="ECO:0000313" key="4">
    <source>
        <dbReference type="Proteomes" id="UP001266305"/>
    </source>
</evidence>
<dbReference type="Proteomes" id="UP001266305">
    <property type="component" value="Unassembled WGS sequence"/>
</dbReference>
<keyword evidence="2" id="KW-0732">Signal</keyword>
<dbReference type="EMBL" id="JASSZA010000001">
    <property type="protein sequence ID" value="KAK2120442.1"/>
    <property type="molecule type" value="Genomic_DNA"/>
</dbReference>